<sequence length="417" mass="46196">MGSRYRVRASVMLAVLCGWPLAASAAANMDPAAPSEWAQWVRQQVQRLPASRAINAEQEKWLAETRSAGQPLYNPNLNLTYEDSAEVTKTVGLSQTLDWSGKARASRNESTLRLTLAELRGQKARVDLLAQSLQALIAWDAAQARLQAAREQEQQLSELAALIRRRQQAGDVGQVDASLTLLSVGQAQQSLAAAEALATHAQTRLREVMAIPTPAYTLPQQDLVSADAVAGNPQTRLQANYDVQLAELQLALAEQGVTLADKQRNADPSLGLYVGKEGDDNLWGVDLSLPLKFFNTDKPAYQQAMADSDARRALLEKTRNDIRARLDGARDNLTQQQRRWQHWQQLTQPSLDSSDALLKRVWQQGELTTQNYLQALNQSLEARLAGIALREALQQAWIEWLQQSAQLDEWLNALANP</sequence>
<protein>
    <submittedName>
        <fullName evidence="4">TolC family protein</fullName>
    </submittedName>
</protein>
<dbReference type="PANTHER" id="PTHR30203:SF24">
    <property type="entry name" value="BLR4935 PROTEIN"/>
    <property type="match status" value="1"/>
</dbReference>
<reference evidence="4 5" key="1">
    <citation type="submission" date="2019-10" db="EMBL/GenBank/DDBJ databases">
        <title>Alcanivorax sp.PA15-N-34 draft genome sequence.</title>
        <authorList>
            <person name="Liao X."/>
            <person name="Shao Z."/>
        </authorList>
    </citation>
    <scope>NUCLEOTIDE SEQUENCE [LARGE SCALE GENOMIC DNA]</scope>
    <source>
        <strain evidence="4 5">PA15-N-34</strain>
    </source>
</reference>
<dbReference type="InterPro" id="IPR003423">
    <property type="entry name" value="OMP_efflux"/>
</dbReference>
<comment type="similarity">
    <text evidence="1">Belongs to the outer membrane factor (OMF) (TC 1.B.17) family.</text>
</comment>
<dbReference type="SUPFAM" id="SSF56954">
    <property type="entry name" value="Outer membrane efflux proteins (OEP)"/>
    <property type="match status" value="1"/>
</dbReference>
<organism evidence="4 5">
    <name type="scientific">Alcanivorax sediminis</name>
    <dbReference type="NCBI Taxonomy" id="2663008"/>
    <lineage>
        <taxon>Bacteria</taxon>
        <taxon>Pseudomonadati</taxon>
        <taxon>Pseudomonadota</taxon>
        <taxon>Gammaproteobacteria</taxon>
        <taxon>Oceanospirillales</taxon>
        <taxon>Alcanivoracaceae</taxon>
        <taxon>Alcanivorax</taxon>
    </lineage>
</organism>
<dbReference type="Pfam" id="PF02321">
    <property type="entry name" value="OEP"/>
    <property type="match status" value="1"/>
</dbReference>
<evidence type="ECO:0000256" key="1">
    <source>
        <dbReference type="ARBA" id="ARBA00007613"/>
    </source>
</evidence>
<dbReference type="EMBL" id="WIRE01000001">
    <property type="protein sequence ID" value="MQX52534.1"/>
    <property type="molecule type" value="Genomic_DNA"/>
</dbReference>
<keyword evidence="2" id="KW-0175">Coiled coil</keyword>
<evidence type="ECO:0000256" key="2">
    <source>
        <dbReference type="SAM" id="Coils"/>
    </source>
</evidence>
<feature type="coiled-coil region" evidence="2">
    <location>
        <begin position="312"/>
        <end position="339"/>
    </location>
</feature>
<dbReference type="PANTHER" id="PTHR30203">
    <property type="entry name" value="OUTER MEMBRANE CATION EFFLUX PROTEIN"/>
    <property type="match status" value="1"/>
</dbReference>
<keyword evidence="5" id="KW-1185">Reference proteome</keyword>
<comment type="caution">
    <text evidence="4">The sequence shown here is derived from an EMBL/GenBank/DDBJ whole genome shotgun (WGS) entry which is preliminary data.</text>
</comment>
<dbReference type="Proteomes" id="UP000469421">
    <property type="component" value="Unassembled WGS sequence"/>
</dbReference>
<evidence type="ECO:0000256" key="3">
    <source>
        <dbReference type="SAM" id="SignalP"/>
    </source>
</evidence>
<dbReference type="AlphaFoldDB" id="A0A6N7LTL8"/>
<proteinExistence type="inferred from homology"/>
<name>A0A6N7LTL8_9GAMM</name>
<keyword evidence="3" id="KW-0732">Signal</keyword>
<accession>A0A6N7LTL8</accession>
<dbReference type="Gene3D" id="1.20.1600.10">
    <property type="entry name" value="Outer membrane efflux proteins (OEP)"/>
    <property type="match status" value="1"/>
</dbReference>
<dbReference type="GO" id="GO:0015562">
    <property type="term" value="F:efflux transmembrane transporter activity"/>
    <property type="evidence" value="ECO:0007669"/>
    <property type="project" value="InterPro"/>
</dbReference>
<dbReference type="RefSeq" id="WP_153499341.1">
    <property type="nucleotide sequence ID" value="NZ_WIRE01000001.1"/>
</dbReference>
<feature type="chain" id="PRO_5026731590" evidence="3">
    <location>
        <begin position="26"/>
        <end position="417"/>
    </location>
</feature>
<gene>
    <name evidence="4" type="ORF">GFN93_04695</name>
</gene>
<dbReference type="InterPro" id="IPR010131">
    <property type="entry name" value="MdtP/NodT-like"/>
</dbReference>
<evidence type="ECO:0000313" key="4">
    <source>
        <dbReference type="EMBL" id="MQX52534.1"/>
    </source>
</evidence>
<feature type="signal peptide" evidence="3">
    <location>
        <begin position="1"/>
        <end position="25"/>
    </location>
</feature>
<evidence type="ECO:0000313" key="5">
    <source>
        <dbReference type="Proteomes" id="UP000469421"/>
    </source>
</evidence>